<dbReference type="EMBL" id="JAEKMH010000001">
    <property type="protein sequence ID" value="MBJ3784007.1"/>
    <property type="molecule type" value="Genomic_DNA"/>
</dbReference>
<evidence type="ECO:0000256" key="2">
    <source>
        <dbReference type="ARBA" id="ARBA00022908"/>
    </source>
</evidence>
<organism evidence="6 7">
    <name type="scientific">Devosia sediminis</name>
    <dbReference type="NCBI Taxonomy" id="2798801"/>
    <lineage>
        <taxon>Bacteria</taxon>
        <taxon>Pseudomonadati</taxon>
        <taxon>Pseudomonadota</taxon>
        <taxon>Alphaproteobacteria</taxon>
        <taxon>Hyphomicrobiales</taxon>
        <taxon>Devosiaceae</taxon>
        <taxon>Devosia</taxon>
    </lineage>
</organism>
<comment type="caution">
    <text evidence="6">The sequence shown here is derived from an EMBL/GenBank/DDBJ whole genome shotgun (WGS) entry which is preliminary data.</text>
</comment>
<sequence>MGRGLHKLSVVAVRHAAPGKHSDGGGLWLHKRDDGGAQWFLRYTVHGRRREMGLGSANLVTLKDARDAAAAWRARLREGIDPISDRDRQRRAARRNLHKLKDIAPDAFEARKADLKDDGVAGRWYSPLQLHILPKLGDTPVGELDQADIRDALAPIWHTKAETAIKALNRLAICIRYAFMAMPRTSRCISSARQCPLPAQSLLTRSKFSQPRHLVTP</sequence>
<dbReference type="PANTHER" id="PTHR30629:SF6">
    <property type="entry name" value="PROPHAGE INTEGRASE INTA-RELATED"/>
    <property type="match status" value="1"/>
</dbReference>
<dbReference type="InterPro" id="IPR038488">
    <property type="entry name" value="Integrase_DNA-bd_sf"/>
</dbReference>
<dbReference type="AlphaFoldDB" id="A0A934MGJ2"/>
<protein>
    <submittedName>
        <fullName evidence="6">DUF4102 domain-containing protein</fullName>
    </submittedName>
</protein>
<dbReference type="InterPro" id="IPR011010">
    <property type="entry name" value="DNA_brk_join_enz"/>
</dbReference>
<accession>A0A934MGJ2</accession>
<dbReference type="Proteomes" id="UP000602124">
    <property type="component" value="Unassembled WGS sequence"/>
</dbReference>
<evidence type="ECO:0000313" key="6">
    <source>
        <dbReference type="EMBL" id="MBJ3784007.1"/>
    </source>
</evidence>
<feature type="domain" description="Integrase DNA-binding" evidence="4">
    <location>
        <begin position="10"/>
        <end position="88"/>
    </location>
</feature>
<evidence type="ECO:0000313" key="7">
    <source>
        <dbReference type="Proteomes" id="UP000602124"/>
    </source>
</evidence>
<dbReference type="GO" id="GO:0015074">
    <property type="term" value="P:DNA integration"/>
    <property type="evidence" value="ECO:0007669"/>
    <property type="project" value="UniProtKB-KW"/>
</dbReference>
<dbReference type="Gene3D" id="1.10.150.130">
    <property type="match status" value="1"/>
</dbReference>
<name>A0A934MGJ2_9HYPH</name>
<dbReference type="InterPro" id="IPR053876">
    <property type="entry name" value="Phage_int_M"/>
</dbReference>
<dbReference type="PANTHER" id="PTHR30629">
    <property type="entry name" value="PROPHAGE INTEGRASE"/>
    <property type="match status" value="1"/>
</dbReference>
<dbReference type="GO" id="GO:0003677">
    <property type="term" value="F:DNA binding"/>
    <property type="evidence" value="ECO:0007669"/>
    <property type="project" value="UniProtKB-KW"/>
</dbReference>
<dbReference type="InterPro" id="IPR025166">
    <property type="entry name" value="Integrase_DNA_bind_dom"/>
</dbReference>
<proteinExistence type="inferred from homology"/>
<keyword evidence="2" id="KW-0229">DNA integration</keyword>
<evidence type="ECO:0000259" key="5">
    <source>
        <dbReference type="Pfam" id="PF22022"/>
    </source>
</evidence>
<dbReference type="InterPro" id="IPR010998">
    <property type="entry name" value="Integrase_recombinase_N"/>
</dbReference>
<evidence type="ECO:0000256" key="1">
    <source>
        <dbReference type="ARBA" id="ARBA00008857"/>
    </source>
</evidence>
<dbReference type="InterPro" id="IPR050808">
    <property type="entry name" value="Phage_Integrase"/>
</dbReference>
<dbReference type="Gene3D" id="3.30.160.390">
    <property type="entry name" value="Integrase, DNA-binding domain"/>
    <property type="match status" value="1"/>
</dbReference>
<comment type="similarity">
    <text evidence="1">Belongs to the 'phage' integrase family.</text>
</comment>
<evidence type="ECO:0000259" key="4">
    <source>
        <dbReference type="Pfam" id="PF13356"/>
    </source>
</evidence>
<dbReference type="Pfam" id="PF13356">
    <property type="entry name" value="Arm-DNA-bind_3"/>
    <property type="match status" value="1"/>
</dbReference>
<evidence type="ECO:0000256" key="3">
    <source>
        <dbReference type="ARBA" id="ARBA00023125"/>
    </source>
</evidence>
<keyword evidence="3" id="KW-0238">DNA-binding</keyword>
<gene>
    <name evidence="6" type="ORF">JEQ47_04660</name>
</gene>
<reference evidence="6" key="1">
    <citation type="submission" date="2020-12" db="EMBL/GenBank/DDBJ databases">
        <title>Devosia sp. MSA67 isolated from Mo River.</title>
        <authorList>
            <person name="Ma F."/>
            <person name="Zi Z."/>
        </authorList>
    </citation>
    <scope>NUCLEOTIDE SEQUENCE</scope>
    <source>
        <strain evidence="6">MSA67</strain>
    </source>
</reference>
<dbReference type="Pfam" id="PF22022">
    <property type="entry name" value="Phage_int_M"/>
    <property type="match status" value="1"/>
</dbReference>
<feature type="domain" description="Phage integrase central" evidence="5">
    <location>
        <begin position="101"/>
        <end position="182"/>
    </location>
</feature>
<dbReference type="SUPFAM" id="SSF56349">
    <property type="entry name" value="DNA breaking-rejoining enzymes"/>
    <property type="match status" value="1"/>
</dbReference>
<keyword evidence="7" id="KW-1185">Reference proteome</keyword>